<sequence>MNTCPPSSVLSSSTSWSGPIGLMVESEQNLDEKKQQEQHQQHLDEARQTRRSWARSKRISVFNANETRMRVAFCELALNF</sequence>
<name>A0A504Y8S6_FASGI</name>
<comment type="caution">
    <text evidence="2">The sequence shown here is derived from an EMBL/GenBank/DDBJ whole genome shotgun (WGS) entry which is preliminary data.</text>
</comment>
<keyword evidence="3" id="KW-1185">Reference proteome</keyword>
<evidence type="ECO:0000313" key="2">
    <source>
        <dbReference type="EMBL" id="TPP56996.1"/>
    </source>
</evidence>
<feature type="compositionally biased region" description="Low complexity" evidence="1">
    <location>
        <begin position="7"/>
        <end position="17"/>
    </location>
</feature>
<organism evidence="2 3">
    <name type="scientific">Fasciola gigantica</name>
    <name type="common">Giant liver fluke</name>
    <dbReference type="NCBI Taxonomy" id="46835"/>
    <lineage>
        <taxon>Eukaryota</taxon>
        <taxon>Metazoa</taxon>
        <taxon>Spiralia</taxon>
        <taxon>Lophotrochozoa</taxon>
        <taxon>Platyhelminthes</taxon>
        <taxon>Trematoda</taxon>
        <taxon>Digenea</taxon>
        <taxon>Plagiorchiida</taxon>
        <taxon>Echinostomata</taxon>
        <taxon>Echinostomatoidea</taxon>
        <taxon>Fasciolidae</taxon>
        <taxon>Fasciola</taxon>
    </lineage>
</organism>
<protein>
    <submittedName>
        <fullName evidence="2">Uncharacterized protein</fullName>
    </submittedName>
</protein>
<feature type="compositionally biased region" description="Basic and acidic residues" evidence="1">
    <location>
        <begin position="30"/>
        <end position="48"/>
    </location>
</feature>
<dbReference type="EMBL" id="SUNJ01013803">
    <property type="protein sequence ID" value="TPP56996.1"/>
    <property type="molecule type" value="Genomic_DNA"/>
</dbReference>
<reference evidence="2 3" key="1">
    <citation type="submission" date="2019-04" db="EMBL/GenBank/DDBJ databases">
        <title>Annotation for the trematode Fasciola gigantica.</title>
        <authorList>
            <person name="Choi Y.-J."/>
        </authorList>
    </citation>
    <scope>NUCLEOTIDE SEQUENCE [LARGE SCALE GENOMIC DNA]</scope>
    <source>
        <strain evidence="2">Uganda_cow_1</strain>
    </source>
</reference>
<dbReference type="Proteomes" id="UP000316759">
    <property type="component" value="Unassembled WGS sequence"/>
</dbReference>
<gene>
    <name evidence="2" type="ORF">FGIG_12174</name>
</gene>
<evidence type="ECO:0000256" key="1">
    <source>
        <dbReference type="SAM" id="MobiDB-lite"/>
    </source>
</evidence>
<feature type="region of interest" description="Disordered" evidence="1">
    <location>
        <begin position="1"/>
        <end position="50"/>
    </location>
</feature>
<dbReference type="AlphaFoldDB" id="A0A504Y8S6"/>
<accession>A0A504Y8S6</accession>
<evidence type="ECO:0000313" key="3">
    <source>
        <dbReference type="Proteomes" id="UP000316759"/>
    </source>
</evidence>
<proteinExistence type="predicted"/>